<keyword evidence="2" id="KW-0433">Leucine-rich repeat</keyword>
<evidence type="ECO:0000256" key="3">
    <source>
        <dbReference type="ARBA" id="ARBA00022737"/>
    </source>
</evidence>
<feature type="region of interest" description="Disordered" evidence="4">
    <location>
        <begin position="250"/>
        <end position="279"/>
    </location>
</feature>
<dbReference type="SUPFAM" id="SSF52047">
    <property type="entry name" value="RNI-like"/>
    <property type="match status" value="1"/>
</dbReference>
<sequence>MCPLSDEEANMLFVAKCEDLKRLPTEVQRDRFVRLLRNSCRGSIFDLGESGVGPIAMTVLEDILLKYNQFSVLKLASNILRDKGSMSIASFLRRGGGSIVHIDLRSNDIGPLGAAELFNSLKGNQLLGSIDLSSIAGANRNHIGSAAASFADLIANNEIISSINLESNSLTVEGLTSIAQALAASNISLSTIELSSNTFGPDGAALIGALLPNTKLLHIGFSSNDIGDKGAIAIARGLFEAPEEVITQIEKKRQDQREKRKKQRERLGLPDKDDLDDSDDDEDLEAVLLHFHQDQIYFLCNYFLAISQNGLVGLRLEDASDLHILQQITYLPPRPREGT</sequence>
<dbReference type="InterPro" id="IPR032675">
    <property type="entry name" value="LRR_dom_sf"/>
</dbReference>
<dbReference type="GO" id="GO:0005096">
    <property type="term" value="F:GTPase activator activity"/>
    <property type="evidence" value="ECO:0007669"/>
    <property type="project" value="UniProtKB-KW"/>
</dbReference>
<protein>
    <submittedName>
        <fullName evidence="5">Putative leucine Rich Repeat family protein</fullName>
    </submittedName>
</protein>
<organism evidence="5 6">
    <name type="scientific">Streblomastix strix</name>
    <dbReference type="NCBI Taxonomy" id="222440"/>
    <lineage>
        <taxon>Eukaryota</taxon>
        <taxon>Metamonada</taxon>
        <taxon>Preaxostyla</taxon>
        <taxon>Oxymonadida</taxon>
        <taxon>Streblomastigidae</taxon>
        <taxon>Streblomastix</taxon>
    </lineage>
</organism>
<dbReference type="GO" id="GO:0005829">
    <property type="term" value="C:cytosol"/>
    <property type="evidence" value="ECO:0007669"/>
    <property type="project" value="TreeGrafter"/>
</dbReference>
<reference evidence="5 6" key="1">
    <citation type="submission" date="2019-03" db="EMBL/GenBank/DDBJ databases">
        <title>Single cell metagenomics reveals metabolic interactions within the superorganism composed of flagellate Streblomastix strix and complex community of Bacteroidetes bacteria on its surface.</title>
        <authorList>
            <person name="Treitli S.C."/>
            <person name="Kolisko M."/>
            <person name="Husnik F."/>
            <person name="Keeling P."/>
            <person name="Hampl V."/>
        </authorList>
    </citation>
    <scope>NUCLEOTIDE SEQUENCE [LARGE SCALE GENOMIC DNA]</scope>
    <source>
        <strain evidence="5">ST1C</strain>
    </source>
</reference>
<dbReference type="PANTHER" id="PTHR24113">
    <property type="entry name" value="RAN GTPASE-ACTIVATING PROTEIN 1"/>
    <property type="match status" value="1"/>
</dbReference>
<dbReference type="InterPro" id="IPR027038">
    <property type="entry name" value="RanGap"/>
</dbReference>
<dbReference type="SMART" id="SM00368">
    <property type="entry name" value="LRR_RI"/>
    <property type="match status" value="5"/>
</dbReference>
<keyword evidence="1" id="KW-0343">GTPase activation</keyword>
<dbReference type="Gene3D" id="3.80.10.10">
    <property type="entry name" value="Ribonuclease Inhibitor"/>
    <property type="match status" value="2"/>
</dbReference>
<evidence type="ECO:0000256" key="1">
    <source>
        <dbReference type="ARBA" id="ARBA00022468"/>
    </source>
</evidence>
<keyword evidence="3" id="KW-0677">Repeat</keyword>
<dbReference type="GO" id="GO:0006913">
    <property type="term" value="P:nucleocytoplasmic transport"/>
    <property type="evidence" value="ECO:0007669"/>
    <property type="project" value="TreeGrafter"/>
</dbReference>
<dbReference type="EMBL" id="SNRW01013568">
    <property type="protein sequence ID" value="KAA6372483.1"/>
    <property type="molecule type" value="Genomic_DNA"/>
</dbReference>
<proteinExistence type="predicted"/>
<evidence type="ECO:0000256" key="2">
    <source>
        <dbReference type="ARBA" id="ARBA00022614"/>
    </source>
</evidence>
<dbReference type="InterPro" id="IPR001611">
    <property type="entry name" value="Leu-rich_rpt"/>
</dbReference>
<dbReference type="PANTHER" id="PTHR24113:SF12">
    <property type="entry name" value="RAN GTPASE-ACTIVATING PROTEIN 1"/>
    <property type="match status" value="1"/>
</dbReference>
<dbReference type="Pfam" id="PF13516">
    <property type="entry name" value="LRR_6"/>
    <property type="match status" value="3"/>
</dbReference>
<gene>
    <name evidence="5" type="ORF">EZS28_031990</name>
</gene>
<evidence type="ECO:0000313" key="5">
    <source>
        <dbReference type="EMBL" id="KAA6372483.1"/>
    </source>
</evidence>
<accession>A0A5J4UQA6</accession>
<evidence type="ECO:0000256" key="4">
    <source>
        <dbReference type="SAM" id="MobiDB-lite"/>
    </source>
</evidence>
<comment type="caution">
    <text evidence="5">The sequence shown here is derived from an EMBL/GenBank/DDBJ whole genome shotgun (WGS) entry which is preliminary data.</text>
</comment>
<dbReference type="AlphaFoldDB" id="A0A5J4UQA6"/>
<dbReference type="GO" id="GO:0031267">
    <property type="term" value="F:small GTPase binding"/>
    <property type="evidence" value="ECO:0007669"/>
    <property type="project" value="TreeGrafter"/>
</dbReference>
<feature type="non-terminal residue" evidence="5">
    <location>
        <position position="1"/>
    </location>
</feature>
<dbReference type="OrthoDB" id="120976at2759"/>
<dbReference type="GO" id="GO:0005634">
    <property type="term" value="C:nucleus"/>
    <property type="evidence" value="ECO:0007669"/>
    <property type="project" value="TreeGrafter"/>
</dbReference>
<dbReference type="GO" id="GO:0048471">
    <property type="term" value="C:perinuclear region of cytoplasm"/>
    <property type="evidence" value="ECO:0007669"/>
    <property type="project" value="TreeGrafter"/>
</dbReference>
<name>A0A5J4UQA6_9EUKA</name>
<dbReference type="Proteomes" id="UP000324800">
    <property type="component" value="Unassembled WGS sequence"/>
</dbReference>
<evidence type="ECO:0000313" key="6">
    <source>
        <dbReference type="Proteomes" id="UP000324800"/>
    </source>
</evidence>